<protein>
    <submittedName>
        <fullName evidence="3">Uncharacterized protein</fullName>
    </submittedName>
</protein>
<evidence type="ECO:0000313" key="3">
    <source>
        <dbReference type="EMBL" id="EPF71423.1"/>
    </source>
</evidence>
<keyword evidence="4" id="KW-1185">Reference proteome</keyword>
<evidence type="ECO:0000313" key="4">
    <source>
        <dbReference type="Proteomes" id="UP000014568"/>
    </source>
</evidence>
<organism evidence="3 4">
    <name type="scientific">Acinetobacter rudis CIP 110305</name>
    <dbReference type="NCBI Taxonomy" id="421052"/>
    <lineage>
        <taxon>Bacteria</taxon>
        <taxon>Pseudomonadati</taxon>
        <taxon>Pseudomonadota</taxon>
        <taxon>Gammaproteobacteria</taxon>
        <taxon>Moraxellales</taxon>
        <taxon>Moraxellaceae</taxon>
        <taxon>Acinetobacter</taxon>
    </lineage>
</organism>
<proteinExistence type="predicted"/>
<dbReference type="HOGENOM" id="CLU_085699_0_0_6"/>
<dbReference type="EMBL" id="ATGI01000032">
    <property type="protein sequence ID" value="EPF71423.1"/>
    <property type="molecule type" value="Genomic_DNA"/>
</dbReference>
<comment type="caution">
    <text evidence="3">The sequence shown here is derived from an EMBL/GenBank/DDBJ whole genome shotgun (WGS) entry which is preliminary data.</text>
</comment>
<name>S3MYD8_9GAMM</name>
<dbReference type="InterPro" id="IPR040674">
    <property type="entry name" value="PvuRts1I-like_SRA"/>
</dbReference>
<dbReference type="eggNOG" id="ENOG5030AJW">
    <property type="taxonomic scope" value="Bacteria"/>
</dbReference>
<accession>S3MYD8</accession>
<evidence type="ECO:0000259" key="1">
    <source>
        <dbReference type="Pfam" id="PF18491"/>
    </source>
</evidence>
<dbReference type="Proteomes" id="UP000014568">
    <property type="component" value="Unassembled WGS sequence"/>
</dbReference>
<dbReference type="PATRIC" id="fig|421052.3.peg.2398"/>
<feature type="domain" description="PvuRts1 I-like SET and RING associated" evidence="1">
    <location>
        <begin position="168"/>
        <end position="305"/>
    </location>
</feature>
<reference evidence="3 4" key="1">
    <citation type="submission" date="2013-06" db="EMBL/GenBank/DDBJ databases">
        <title>The Genome Sequence of Acinetobacter rudis CIP 110305.</title>
        <authorList>
            <consortium name="The Broad Institute Genome Sequencing Platform"/>
            <consortium name="The Broad Institute Genome Sequencing Center for Infectious Disease"/>
            <person name="Cerqueira G."/>
            <person name="Feldgarden M."/>
            <person name="Courvalin P."/>
            <person name="Perichon B."/>
            <person name="Grillot-Courvalin C."/>
            <person name="Clermont D."/>
            <person name="Rocha E."/>
            <person name="Yoon E.-J."/>
            <person name="Nemec A."/>
            <person name="Young S.K."/>
            <person name="Zeng Q."/>
            <person name="Gargeya S."/>
            <person name="Fitzgerald M."/>
            <person name="Abouelleil A."/>
            <person name="Alvarado L."/>
            <person name="Berlin A.M."/>
            <person name="Chapman S.B."/>
            <person name="Dewar J."/>
            <person name="Goldberg J."/>
            <person name="Griggs A."/>
            <person name="Gujja S."/>
            <person name="Hansen M."/>
            <person name="Howarth C."/>
            <person name="Imamovic A."/>
            <person name="Larimer J."/>
            <person name="McCowan C."/>
            <person name="Murphy C."/>
            <person name="Pearson M."/>
            <person name="Priest M."/>
            <person name="Roberts A."/>
            <person name="Saif S."/>
            <person name="Shea T."/>
            <person name="Sykes S."/>
            <person name="Wortman J."/>
            <person name="Nusbaum C."/>
            <person name="Birren B."/>
        </authorList>
    </citation>
    <scope>NUCLEOTIDE SEQUENCE [LARGE SCALE GENOMIC DNA]</scope>
    <source>
        <strain evidence="3 4">CIP 110305</strain>
    </source>
</reference>
<dbReference type="AlphaFoldDB" id="S3MYD8"/>
<feature type="domain" description="Restriction endonuclease PvuRts1 I-like N-terminal" evidence="2">
    <location>
        <begin position="1"/>
        <end position="143"/>
    </location>
</feature>
<dbReference type="Pfam" id="PF18491">
    <property type="entry name" value="SRA"/>
    <property type="match status" value="1"/>
</dbReference>
<gene>
    <name evidence="3" type="ORF">F945_02452</name>
</gene>
<sequence>MDYVIGQMSKMQTNSYAAYVVNRIINLLDDLSLKFVTQQLIRKSDHKIALTDLYFPQIEVHVTIVDVDYSNKNTTTGQRIDLGESQQSTHLRQLNSDIYSDEDIINIVGHRILKIHIAQDKAMSIHSLNHIHHQISVVIEKIRYEKALLVNNSIFKPWNIHTEYNPKTYVDLGEISLEDHVVLKSRQDVCNCFGYRGQLDQQVCIKHPWEADTNIWFVRLYQHNHSVSEITADGLLITEKFLDDTHGKQQTLKPKDGMNKRIVFSRIKDNLSHQVMYRFMGMFTFDSETIETGVVWRRVSTTVKTYAVKE</sequence>
<dbReference type="Pfam" id="PF21598">
    <property type="entry name" value="PvuRts1I-like_N"/>
    <property type="match status" value="1"/>
</dbReference>
<dbReference type="InterPro" id="IPR048797">
    <property type="entry name" value="PvuRts1I-like_N"/>
</dbReference>
<evidence type="ECO:0000259" key="2">
    <source>
        <dbReference type="Pfam" id="PF21598"/>
    </source>
</evidence>